<accession>A0A0W1RJD0</accession>
<feature type="transmembrane region" description="Helical" evidence="7">
    <location>
        <begin position="209"/>
        <end position="230"/>
    </location>
</feature>
<dbReference type="RefSeq" id="WP_058573431.1">
    <property type="nucleotide sequence ID" value="NZ_LOPV01000592.1"/>
</dbReference>
<feature type="transmembrane region" description="Helical" evidence="7">
    <location>
        <begin position="20"/>
        <end position="53"/>
    </location>
</feature>
<feature type="transmembrane region" description="Helical" evidence="7">
    <location>
        <begin position="73"/>
        <end position="95"/>
    </location>
</feature>
<feature type="transmembrane region" description="Helical" evidence="7">
    <location>
        <begin position="305"/>
        <end position="325"/>
    </location>
</feature>
<feature type="transmembrane region" description="Helical" evidence="7">
    <location>
        <begin position="242"/>
        <end position="264"/>
    </location>
</feature>
<reference evidence="8 9" key="1">
    <citation type="submission" date="2015-12" db="EMBL/GenBank/DDBJ databases">
        <title>Haloferax profundi sp. nov. isolated from the Discovery deep brine-seawater interface in the Red Sea.</title>
        <authorList>
            <person name="Zhang G."/>
            <person name="Stingl U."/>
            <person name="Rashid M."/>
        </authorList>
    </citation>
    <scope>NUCLEOTIDE SEQUENCE [LARGE SCALE GENOMIC DNA]</scope>
    <source>
        <strain evidence="8 9">SB29</strain>
    </source>
</reference>
<feature type="region of interest" description="Disordered" evidence="6">
    <location>
        <begin position="364"/>
        <end position="400"/>
    </location>
</feature>
<evidence type="ECO:0008006" key="10">
    <source>
        <dbReference type="Google" id="ProtNLM"/>
    </source>
</evidence>
<name>A0A0W1RJD0_9EURY</name>
<keyword evidence="9" id="KW-1185">Reference proteome</keyword>
<comment type="similarity">
    <text evidence="2">Belongs to the autoinducer-2 exporter (AI-2E) (TC 2.A.86) family.</text>
</comment>
<feature type="transmembrane region" description="Helical" evidence="7">
    <location>
        <begin position="270"/>
        <end position="293"/>
    </location>
</feature>
<feature type="transmembrane region" description="Helical" evidence="7">
    <location>
        <begin position="155"/>
        <end position="173"/>
    </location>
</feature>
<evidence type="ECO:0000256" key="1">
    <source>
        <dbReference type="ARBA" id="ARBA00004141"/>
    </source>
</evidence>
<keyword evidence="4 7" id="KW-1133">Transmembrane helix</keyword>
<evidence type="ECO:0000256" key="2">
    <source>
        <dbReference type="ARBA" id="ARBA00009773"/>
    </source>
</evidence>
<evidence type="ECO:0000256" key="6">
    <source>
        <dbReference type="SAM" id="MobiDB-lite"/>
    </source>
</evidence>
<evidence type="ECO:0000256" key="3">
    <source>
        <dbReference type="ARBA" id="ARBA00022692"/>
    </source>
</evidence>
<dbReference type="EMBL" id="LOPV01000592">
    <property type="protein sequence ID" value="KTG13575.1"/>
    <property type="molecule type" value="Genomic_DNA"/>
</dbReference>
<dbReference type="AlphaFoldDB" id="A0A0W1RJD0"/>
<comment type="subcellular location">
    <subcellularLocation>
        <location evidence="1">Membrane</location>
        <topology evidence="1">Multi-pass membrane protein</topology>
    </subcellularLocation>
</comment>
<sequence>MSQPSGAADRIRRIFEQLEVGWWVFALVVGAVVAFVGYVYLPWVIFGLFVYYVARPIAKRLEKRLPSKNITALVTLLLIVLPIVTILGGAIFVTIAELSRFFTSEVATRISAALPFSIGALPQDPTELLRQFGEVFSGGAIQDAFGSLTRTVGSVANSLFNAFLSLLFAFFLLREDDRLAGWFYTSIADEDSDVSRYLSAVDEGLESVYFGYTVTIFVVMVLAAIIYNVFNLVAPSGLEIPAPVTLAVITGLFTIVPLVGRSIVYAVVTAYLAIVALQTNPTALWFPLVFLAVMELPFDNLIRIYIRPALSGRLFPMSLIVFAYLVGPPLFGWYGIFYGPFLMVVVVLFLQLKFPRMLHPAAEEEPLRRVGPSEEWEIDEGQTRLDEVRADIDEPAGTSD</sequence>
<dbReference type="Pfam" id="PF01594">
    <property type="entry name" value="AI-2E_transport"/>
    <property type="match status" value="1"/>
</dbReference>
<organism evidence="8 9">
    <name type="scientific">Haloferax profundi</name>
    <dbReference type="NCBI Taxonomy" id="1544718"/>
    <lineage>
        <taxon>Archaea</taxon>
        <taxon>Methanobacteriati</taxon>
        <taxon>Methanobacteriota</taxon>
        <taxon>Stenosarchaea group</taxon>
        <taxon>Halobacteria</taxon>
        <taxon>Halobacteriales</taxon>
        <taxon>Haloferacaceae</taxon>
        <taxon>Haloferax</taxon>
    </lineage>
</organism>
<proteinExistence type="inferred from homology"/>
<keyword evidence="3 7" id="KW-0812">Transmembrane</keyword>
<dbReference type="GO" id="GO:0016020">
    <property type="term" value="C:membrane"/>
    <property type="evidence" value="ECO:0007669"/>
    <property type="project" value="UniProtKB-SubCell"/>
</dbReference>
<dbReference type="InterPro" id="IPR002549">
    <property type="entry name" value="AI-2E-like"/>
</dbReference>
<dbReference type="OrthoDB" id="282734at2157"/>
<evidence type="ECO:0000313" key="8">
    <source>
        <dbReference type="EMBL" id="KTG13575.1"/>
    </source>
</evidence>
<keyword evidence="5 7" id="KW-0472">Membrane</keyword>
<feature type="transmembrane region" description="Helical" evidence="7">
    <location>
        <begin position="331"/>
        <end position="350"/>
    </location>
</feature>
<evidence type="ECO:0000256" key="4">
    <source>
        <dbReference type="ARBA" id="ARBA00022989"/>
    </source>
</evidence>
<dbReference type="Proteomes" id="UP000053157">
    <property type="component" value="Unassembled WGS sequence"/>
</dbReference>
<feature type="compositionally biased region" description="Basic and acidic residues" evidence="6">
    <location>
        <begin position="381"/>
        <end position="392"/>
    </location>
</feature>
<comment type="caution">
    <text evidence="8">The sequence shown here is derived from an EMBL/GenBank/DDBJ whole genome shotgun (WGS) entry which is preliminary data.</text>
</comment>
<evidence type="ECO:0000256" key="7">
    <source>
        <dbReference type="SAM" id="Phobius"/>
    </source>
</evidence>
<evidence type="ECO:0000313" key="9">
    <source>
        <dbReference type="Proteomes" id="UP000053157"/>
    </source>
</evidence>
<evidence type="ECO:0000256" key="5">
    <source>
        <dbReference type="ARBA" id="ARBA00023136"/>
    </source>
</evidence>
<gene>
    <name evidence="8" type="ORF">AUR66_19405</name>
</gene>
<protein>
    <recommendedName>
        <fullName evidence="10">Permease</fullName>
    </recommendedName>
</protein>